<dbReference type="EMBL" id="JADFTS010000006">
    <property type="protein sequence ID" value="KAF9603725.1"/>
    <property type="molecule type" value="Genomic_DNA"/>
</dbReference>
<comment type="caution">
    <text evidence="2">The sequence shown here is derived from an EMBL/GenBank/DDBJ whole genome shotgun (WGS) entry which is preliminary data.</text>
</comment>
<evidence type="ECO:0000313" key="3">
    <source>
        <dbReference type="Proteomes" id="UP000631114"/>
    </source>
</evidence>
<sequence>MSVGGTLKIPTTSPSQETPAADMNKKKRKRPVTSDFFDPINDGVQFLLVSSGLAPIQASAVSATTYQQHQGLVPMWALGTGGNVNVNMVPSNATFWMIPPPTSITGPSNQ</sequence>
<feature type="region of interest" description="Disordered" evidence="1">
    <location>
        <begin position="1"/>
        <end position="34"/>
    </location>
</feature>
<feature type="compositionally biased region" description="Polar residues" evidence="1">
    <location>
        <begin position="9"/>
        <end position="18"/>
    </location>
</feature>
<dbReference type="AlphaFoldDB" id="A0A835HMS3"/>
<evidence type="ECO:0000256" key="1">
    <source>
        <dbReference type="SAM" id="MobiDB-lite"/>
    </source>
</evidence>
<dbReference type="OrthoDB" id="1928965at2759"/>
<name>A0A835HMS3_9MAGN</name>
<protein>
    <submittedName>
        <fullName evidence="2">Uncharacterized protein</fullName>
    </submittedName>
</protein>
<accession>A0A835HMS3</accession>
<gene>
    <name evidence="2" type="ORF">IFM89_037571</name>
</gene>
<keyword evidence="3" id="KW-1185">Reference proteome</keyword>
<reference evidence="2 3" key="1">
    <citation type="submission" date="2020-10" db="EMBL/GenBank/DDBJ databases">
        <title>The Coptis chinensis genome and diversification of protoberbering-type alkaloids.</title>
        <authorList>
            <person name="Wang B."/>
            <person name="Shu S."/>
            <person name="Song C."/>
            <person name="Liu Y."/>
        </authorList>
    </citation>
    <scope>NUCLEOTIDE SEQUENCE [LARGE SCALE GENOMIC DNA]</scope>
    <source>
        <strain evidence="2">HL-2020</strain>
        <tissue evidence="2">Leaf</tissue>
    </source>
</reference>
<evidence type="ECO:0000313" key="2">
    <source>
        <dbReference type="EMBL" id="KAF9603725.1"/>
    </source>
</evidence>
<dbReference type="Proteomes" id="UP000631114">
    <property type="component" value="Unassembled WGS sequence"/>
</dbReference>
<organism evidence="2 3">
    <name type="scientific">Coptis chinensis</name>
    <dbReference type="NCBI Taxonomy" id="261450"/>
    <lineage>
        <taxon>Eukaryota</taxon>
        <taxon>Viridiplantae</taxon>
        <taxon>Streptophyta</taxon>
        <taxon>Embryophyta</taxon>
        <taxon>Tracheophyta</taxon>
        <taxon>Spermatophyta</taxon>
        <taxon>Magnoliopsida</taxon>
        <taxon>Ranunculales</taxon>
        <taxon>Ranunculaceae</taxon>
        <taxon>Coptidoideae</taxon>
        <taxon>Coptis</taxon>
    </lineage>
</organism>
<proteinExistence type="predicted"/>